<evidence type="ECO:0000313" key="1">
    <source>
        <dbReference type="EMBL" id="MFD2869033.1"/>
    </source>
</evidence>
<protein>
    <submittedName>
        <fullName evidence="1">Uncharacterized protein</fullName>
    </submittedName>
</protein>
<keyword evidence="2" id="KW-1185">Reference proteome</keyword>
<dbReference type="Proteomes" id="UP001597568">
    <property type="component" value="Unassembled WGS sequence"/>
</dbReference>
<sequence length="42" mass="4915">MSIAILLILIVIILGLMINLFEAFRRAKPPAHFKKREYEDDD</sequence>
<name>A0ABW5Y123_9BACL</name>
<accession>A0ABW5Y123</accession>
<dbReference type="RefSeq" id="WP_255411586.1">
    <property type="nucleotide sequence ID" value="NZ_JBHUOR010000093.1"/>
</dbReference>
<organism evidence="1 2">
    <name type="scientific">Kurthia populi</name>
    <dbReference type="NCBI Taxonomy" id="1562132"/>
    <lineage>
        <taxon>Bacteria</taxon>
        <taxon>Bacillati</taxon>
        <taxon>Bacillota</taxon>
        <taxon>Bacilli</taxon>
        <taxon>Bacillales</taxon>
        <taxon>Caryophanaceae</taxon>
        <taxon>Kurthia</taxon>
    </lineage>
</organism>
<reference evidence="2" key="1">
    <citation type="journal article" date="2019" name="Int. J. Syst. Evol. Microbiol.">
        <title>The Global Catalogue of Microorganisms (GCM) 10K type strain sequencing project: providing services to taxonomists for standard genome sequencing and annotation.</title>
        <authorList>
            <consortium name="The Broad Institute Genomics Platform"/>
            <consortium name="The Broad Institute Genome Sequencing Center for Infectious Disease"/>
            <person name="Wu L."/>
            <person name="Ma J."/>
        </authorList>
    </citation>
    <scope>NUCLEOTIDE SEQUENCE [LARGE SCALE GENOMIC DNA]</scope>
    <source>
        <strain evidence="2">KCTC 33522</strain>
    </source>
</reference>
<evidence type="ECO:0000313" key="2">
    <source>
        <dbReference type="Proteomes" id="UP001597568"/>
    </source>
</evidence>
<proteinExistence type="predicted"/>
<dbReference type="EMBL" id="JBHUOR010000093">
    <property type="protein sequence ID" value="MFD2869033.1"/>
    <property type="molecule type" value="Genomic_DNA"/>
</dbReference>
<comment type="caution">
    <text evidence="1">The sequence shown here is derived from an EMBL/GenBank/DDBJ whole genome shotgun (WGS) entry which is preliminary data.</text>
</comment>
<gene>
    <name evidence="1" type="ORF">ACFSY7_11065</name>
</gene>